<sequence>MRKRQELEYVPVGQDQAQRPHKKSGFLIRLLRLIFQGFTEPCPCSNCRLSRGEEVAEQQVIKF</sequence>
<gene>
    <name evidence="1" type="ORF">SAMN02745166_01199</name>
</gene>
<protein>
    <submittedName>
        <fullName evidence="1">Uncharacterized protein</fullName>
    </submittedName>
</protein>
<dbReference type="EMBL" id="FUYE01000003">
    <property type="protein sequence ID" value="SKA85748.1"/>
    <property type="molecule type" value="Genomic_DNA"/>
</dbReference>
<evidence type="ECO:0000313" key="1">
    <source>
        <dbReference type="EMBL" id="SKA85748.1"/>
    </source>
</evidence>
<evidence type="ECO:0000313" key="2">
    <source>
        <dbReference type="Proteomes" id="UP000190774"/>
    </source>
</evidence>
<dbReference type="AlphaFoldDB" id="A0A1T4X9G8"/>
<organism evidence="1 2">
    <name type="scientific">Prosthecobacter debontii</name>
    <dbReference type="NCBI Taxonomy" id="48467"/>
    <lineage>
        <taxon>Bacteria</taxon>
        <taxon>Pseudomonadati</taxon>
        <taxon>Verrucomicrobiota</taxon>
        <taxon>Verrucomicrobiia</taxon>
        <taxon>Verrucomicrobiales</taxon>
        <taxon>Verrucomicrobiaceae</taxon>
        <taxon>Prosthecobacter</taxon>
    </lineage>
</organism>
<name>A0A1T4X9G8_9BACT</name>
<dbReference type="RefSeq" id="WP_078812401.1">
    <property type="nucleotide sequence ID" value="NZ_FUYE01000003.1"/>
</dbReference>
<dbReference type="Proteomes" id="UP000190774">
    <property type="component" value="Unassembled WGS sequence"/>
</dbReference>
<proteinExistence type="predicted"/>
<dbReference type="OrthoDB" id="9973580at2"/>
<keyword evidence="2" id="KW-1185">Reference proteome</keyword>
<accession>A0A1T4X9G8</accession>
<reference evidence="2" key="1">
    <citation type="submission" date="2017-02" db="EMBL/GenBank/DDBJ databases">
        <authorList>
            <person name="Varghese N."/>
            <person name="Submissions S."/>
        </authorList>
    </citation>
    <scope>NUCLEOTIDE SEQUENCE [LARGE SCALE GENOMIC DNA]</scope>
    <source>
        <strain evidence="2">ATCC 700200</strain>
    </source>
</reference>